<gene>
    <name evidence="8" type="ORF">FB460_1361</name>
    <name evidence="7" type="ORF">FB460_2542</name>
</gene>
<comment type="catalytic activity">
    <reaction evidence="1">
        <text>a uridine in RNA = a pseudouridine in RNA</text>
        <dbReference type="Rhea" id="RHEA:48348"/>
        <dbReference type="Rhea" id="RHEA-COMP:12068"/>
        <dbReference type="Rhea" id="RHEA-COMP:12069"/>
        <dbReference type="ChEBI" id="CHEBI:65314"/>
        <dbReference type="ChEBI" id="CHEBI:65315"/>
    </reaction>
</comment>
<keyword evidence="9" id="KW-1185">Reference proteome</keyword>
<evidence type="ECO:0000313" key="7">
    <source>
        <dbReference type="EMBL" id="TQL56239.1"/>
    </source>
</evidence>
<dbReference type="PROSITE" id="PS50889">
    <property type="entry name" value="S4"/>
    <property type="match status" value="1"/>
</dbReference>
<evidence type="ECO:0000313" key="9">
    <source>
        <dbReference type="Proteomes" id="UP000316196"/>
    </source>
</evidence>
<dbReference type="GO" id="GO:0120159">
    <property type="term" value="F:rRNA pseudouridine synthase activity"/>
    <property type="evidence" value="ECO:0007669"/>
    <property type="project" value="UniProtKB-ARBA"/>
</dbReference>
<evidence type="ECO:0000256" key="1">
    <source>
        <dbReference type="ARBA" id="ARBA00000073"/>
    </source>
</evidence>
<organism evidence="7 9">
    <name type="scientific">Propioniferax innocua</name>
    <dbReference type="NCBI Taxonomy" id="1753"/>
    <lineage>
        <taxon>Bacteria</taxon>
        <taxon>Bacillati</taxon>
        <taxon>Actinomycetota</taxon>
        <taxon>Actinomycetes</taxon>
        <taxon>Propionibacteriales</taxon>
        <taxon>Propionibacteriaceae</taxon>
        <taxon>Propioniferax</taxon>
    </lineage>
</organism>
<dbReference type="FunFam" id="3.10.290.10:FF:000003">
    <property type="entry name" value="Pseudouridine synthase"/>
    <property type="match status" value="1"/>
</dbReference>
<dbReference type="SUPFAM" id="SSF55120">
    <property type="entry name" value="Pseudouridine synthase"/>
    <property type="match status" value="1"/>
</dbReference>
<dbReference type="InterPro" id="IPR020103">
    <property type="entry name" value="PsdUridine_synth_cat_dom_sf"/>
</dbReference>
<dbReference type="Gene3D" id="3.30.70.1560">
    <property type="entry name" value="Alpha-L RNA-binding motif"/>
    <property type="match status" value="1"/>
</dbReference>
<dbReference type="Gene3D" id="3.10.290.10">
    <property type="entry name" value="RNA-binding S4 domain"/>
    <property type="match status" value="1"/>
</dbReference>
<dbReference type="Proteomes" id="UP000316196">
    <property type="component" value="Unassembled WGS sequence"/>
</dbReference>
<dbReference type="Gene3D" id="3.30.70.580">
    <property type="entry name" value="Pseudouridine synthase I, catalytic domain, N-terminal subdomain"/>
    <property type="match status" value="1"/>
</dbReference>
<reference evidence="7 9" key="1">
    <citation type="submission" date="2019-06" db="EMBL/GenBank/DDBJ databases">
        <title>Sequencing the genomes of 1000 actinobacteria strains.</title>
        <authorList>
            <person name="Klenk H.-P."/>
        </authorList>
    </citation>
    <scope>NUCLEOTIDE SEQUENCE [LARGE SCALE GENOMIC DNA]</scope>
    <source>
        <strain evidence="7 9">DSM 8251</strain>
    </source>
</reference>
<dbReference type="InterPro" id="IPR006145">
    <property type="entry name" value="PsdUridine_synth_RsuA/RluA"/>
</dbReference>
<dbReference type="NCBIfam" id="TIGR00093">
    <property type="entry name" value="pseudouridine synthase"/>
    <property type="match status" value="1"/>
</dbReference>
<dbReference type="SMART" id="SM00363">
    <property type="entry name" value="S4"/>
    <property type="match status" value="1"/>
</dbReference>
<accession>A0A542Z7D8</accession>
<sequence length="256" mass="28574">MKGKGLTVSDAKEATEGIRLQKVLSQAGIASRRAAEQMIVDGRIEVNGRLVTELGTRVFPDRDQIRVDGSRIPPPRRHVYLVVNKPRGVVSTMDDPQGRATLEEFQPRNTRLFHVGRLDTETDGLILMTNDGEFANRMSHPAHEVPKTYLAEVEGIVTEKEVQRLLKGLTLEDGFIRADAAKVVNRVDGPPRSLLRITIHSGRNRIVRRMCDAIAHPVRELSRISIGPVRLGRLPVGESRELTREELGELFDMVGL</sequence>
<keyword evidence="3 5" id="KW-0413">Isomerase</keyword>
<dbReference type="Pfam" id="PF01479">
    <property type="entry name" value="S4"/>
    <property type="match status" value="1"/>
</dbReference>
<comment type="caution">
    <text evidence="7">The sequence shown here is derived from an EMBL/GenBank/DDBJ whole genome shotgun (WGS) entry which is preliminary data.</text>
</comment>
<dbReference type="EMBL" id="VFOR01000002">
    <property type="protein sequence ID" value="TQL57531.1"/>
    <property type="molecule type" value="Genomic_DNA"/>
</dbReference>
<dbReference type="Pfam" id="PF00849">
    <property type="entry name" value="PseudoU_synth_2"/>
    <property type="match status" value="1"/>
</dbReference>
<dbReference type="EC" id="5.4.99.-" evidence="5"/>
<keyword evidence="4" id="KW-0694">RNA-binding</keyword>
<evidence type="ECO:0000256" key="4">
    <source>
        <dbReference type="PROSITE-ProRule" id="PRU00182"/>
    </source>
</evidence>
<proteinExistence type="inferred from homology"/>
<protein>
    <recommendedName>
        <fullName evidence="5">Pseudouridine synthase</fullName>
        <ecNumber evidence="5">5.4.99.-</ecNumber>
    </recommendedName>
</protein>
<dbReference type="InterPro" id="IPR020094">
    <property type="entry name" value="TruA/RsuA/RluB/E/F_N"/>
</dbReference>
<dbReference type="InterPro" id="IPR000748">
    <property type="entry name" value="PsdUridine_synth_RsuA/RluB/E/F"/>
</dbReference>
<evidence type="ECO:0000313" key="8">
    <source>
        <dbReference type="EMBL" id="TQL57531.1"/>
    </source>
</evidence>
<comment type="similarity">
    <text evidence="2 5">Belongs to the pseudouridine synthase RsuA family.</text>
</comment>
<dbReference type="InterPro" id="IPR018496">
    <property type="entry name" value="PsdUridine_synth_RsuA/RluB_CS"/>
</dbReference>
<evidence type="ECO:0000256" key="2">
    <source>
        <dbReference type="ARBA" id="ARBA00008348"/>
    </source>
</evidence>
<dbReference type="CDD" id="cd00165">
    <property type="entry name" value="S4"/>
    <property type="match status" value="1"/>
</dbReference>
<dbReference type="InterPro" id="IPR042092">
    <property type="entry name" value="PsdUridine_s_RsuA/RluB/E/F_cat"/>
</dbReference>
<dbReference type="PANTHER" id="PTHR47683:SF2">
    <property type="entry name" value="RNA-BINDING S4 DOMAIN-CONTAINING PROTEIN"/>
    <property type="match status" value="1"/>
</dbReference>
<dbReference type="PANTHER" id="PTHR47683">
    <property type="entry name" value="PSEUDOURIDINE SYNTHASE FAMILY PROTEIN-RELATED"/>
    <property type="match status" value="1"/>
</dbReference>
<dbReference type="InterPro" id="IPR002942">
    <property type="entry name" value="S4_RNA-bd"/>
</dbReference>
<evidence type="ECO:0000256" key="5">
    <source>
        <dbReference type="RuleBase" id="RU003887"/>
    </source>
</evidence>
<dbReference type="CDD" id="cd02870">
    <property type="entry name" value="PseudoU_synth_RsuA_like"/>
    <property type="match status" value="1"/>
</dbReference>
<dbReference type="GO" id="GO:0003723">
    <property type="term" value="F:RNA binding"/>
    <property type="evidence" value="ECO:0007669"/>
    <property type="project" value="UniProtKB-KW"/>
</dbReference>
<dbReference type="GO" id="GO:0000455">
    <property type="term" value="P:enzyme-directed rRNA pseudouridine synthesis"/>
    <property type="evidence" value="ECO:0007669"/>
    <property type="project" value="UniProtKB-ARBA"/>
</dbReference>
<name>A0A542Z7D8_9ACTN</name>
<evidence type="ECO:0000256" key="3">
    <source>
        <dbReference type="ARBA" id="ARBA00023235"/>
    </source>
</evidence>
<dbReference type="PROSITE" id="PS01149">
    <property type="entry name" value="PSI_RSU"/>
    <property type="match status" value="1"/>
</dbReference>
<evidence type="ECO:0000259" key="6">
    <source>
        <dbReference type="SMART" id="SM00363"/>
    </source>
</evidence>
<dbReference type="AlphaFoldDB" id="A0A542Z7D8"/>
<dbReference type="InterPro" id="IPR036986">
    <property type="entry name" value="S4_RNA-bd_sf"/>
</dbReference>
<dbReference type="InterPro" id="IPR050343">
    <property type="entry name" value="RsuA_PseudoU_synthase"/>
</dbReference>
<dbReference type="SUPFAM" id="SSF55174">
    <property type="entry name" value="Alpha-L RNA-binding motif"/>
    <property type="match status" value="1"/>
</dbReference>
<feature type="domain" description="RNA-binding S4" evidence="6">
    <location>
        <begin position="18"/>
        <end position="77"/>
    </location>
</feature>
<dbReference type="EMBL" id="VFOR01000005">
    <property type="protein sequence ID" value="TQL56239.1"/>
    <property type="molecule type" value="Genomic_DNA"/>
</dbReference>